<dbReference type="Gene3D" id="2.60.120.620">
    <property type="entry name" value="q2cbj1_9rhob like domain"/>
    <property type="match status" value="1"/>
</dbReference>
<dbReference type="OrthoDB" id="69177at2759"/>
<accession>A0A2J5HQU3</accession>
<evidence type="ECO:0000256" key="5">
    <source>
        <dbReference type="ARBA" id="ARBA00023004"/>
    </source>
</evidence>
<comment type="cofactor">
    <cofactor evidence="1">
        <name>L-ascorbate</name>
        <dbReference type="ChEBI" id="CHEBI:38290"/>
    </cofactor>
</comment>
<evidence type="ECO:0000256" key="1">
    <source>
        <dbReference type="ARBA" id="ARBA00001961"/>
    </source>
</evidence>
<feature type="domain" description="Prolyl 4-hydroxylase alpha subunit" evidence="6">
    <location>
        <begin position="38"/>
        <end position="297"/>
    </location>
</feature>
<dbReference type="Proteomes" id="UP000235023">
    <property type="component" value="Unassembled WGS sequence"/>
</dbReference>
<reference evidence="8" key="1">
    <citation type="submission" date="2017-12" db="EMBL/GenBank/DDBJ databases">
        <authorList>
            <consortium name="DOE Joint Genome Institute"/>
            <person name="Mondo S.J."/>
            <person name="Kjaerbolling I."/>
            <person name="Vesth T.C."/>
            <person name="Frisvad J.C."/>
            <person name="Nybo J.L."/>
            <person name="Theobald S."/>
            <person name="Kuo A."/>
            <person name="Bowyer P."/>
            <person name="Matsuda Y."/>
            <person name="Lyhne E.K."/>
            <person name="Kogle M.E."/>
            <person name="Clum A."/>
            <person name="Lipzen A."/>
            <person name="Salamov A."/>
            <person name="Ngan C.Y."/>
            <person name="Daum C."/>
            <person name="Chiniquy J."/>
            <person name="Barry K."/>
            <person name="LaButti K."/>
            <person name="Haridas S."/>
            <person name="Simmons B.A."/>
            <person name="Magnuson J.K."/>
            <person name="Mortensen U.H."/>
            <person name="Larsen T.O."/>
            <person name="Grigoriev I.V."/>
            <person name="Baker S.E."/>
            <person name="Andersen M.R."/>
            <person name="Nordberg H.P."/>
            <person name="Cantor M.N."/>
            <person name="Hua S.X."/>
        </authorList>
    </citation>
    <scope>NUCLEOTIDE SEQUENCE [LARGE SCALE GENOMIC DNA]</scope>
    <source>
        <strain evidence="8">IBT 19404</strain>
    </source>
</reference>
<evidence type="ECO:0000259" key="6">
    <source>
        <dbReference type="SMART" id="SM00702"/>
    </source>
</evidence>
<dbReference type="InterPro" id="IPR045054">
    <property type="entry name" value="P4HA-like"/>
</dbReference>
<dbReference type="EMBL" id="KZ559557">
    <property type="protein sequence ID" value="PLN79636.1"/>
    <property type="molecule type" value="Genomic_DNA"/>
</dbReference>
<gene>
    <name evidence="7" type="ORF">BDW42DRAFT_172400</name>
</gene>
<evidence type="ECO:0000256" key="2">
    <source>
        <dbReference type="ARBA" id="ARBA00022723"/>
    </source>
</evidence>
<keyword evidence="2" id="KW-0479">Metal-binding</keyword>
<dbReference type="PANTHER" id="PTHR10869:SF241">
    <property type="entry name" value="FE2OG DIOXYGENASE DOMAIN-CONTAINING PROTEIN"/>
    <property type="match status" value="1"/>
</dbReference>
<dbReference type="SMART" id="SM00702">
    <property type="entry name" value="P4Hc"/>
    <property type="match status" value="1"/>
</dbReference>
<dbReference type="GO" id="GO:0031418">
    <property type="term" value="F:L-ascorbic acid binding"/>
    <property type="evidence" value="ECO:0007669"/>
    <property type="project" value="InterPro"/>
</dbReference>
<protein>
    <recommendedName>
        <fullName evidence="6">Prolyl 4-hydroxylase alpha subunit domain-containing protein</fullName>
    </recommendedName>
</protein>
<name>A0A2J5HQU3_9EURO</name>
<organism evidence="7 8">
    <name type="scientific">Aspergillus taichungensis</name>
    <dbReference type="NCBI Taxonomy" id="482145"/>
    <lineage>
        <taxon>Eukaryota</taxon>
        <taxon>Fungi</taxon>
        <taxon>Dikarya</taxon>
        <taxon>Ascomycota</taxon>
        <taxon>Pezizomycotina</taxon>
        <taxon>Eurotiomycetes</taxon>
        <taxon>Eurotiomycetidae</taxon>
        <taxon>Eurotiales</taxon>
        <taxon>Aspergillaceae</taxon>
        <taxon>Aspergillus</taxon>
        <taxon>Aspergillus subgen. Circumdati</taxon>
    </lineage>
</organism>
<evidence type="ECO:0000313" key="7">
    <source>
        <dbReference type="EMBL" id="PLN79636.1"/>
    </source>
</evidence>
<evidence type="ECO:0000256" key="4">
    <source>
        <dbReference type="ARBA" id="ARBA00023002"/>
    </source>
</evidence>
<keyword evidence="4" id="KW-0560">Oxidoreductase</keyword>
<dbReference type="GO" id="GO:0005506">
    <property type="term" value="F:iron ion binding"/>
    <property type="evidence" value="ECO:0007669"/>
    <property type="project" value="InterPro"/>
</dbReference>
<keyword evidence="5" id="KW-0408">Iron</keyword>
<keyword evidence="3" id="KW-0223">Dioxygenase</keyword>
<evidence type="ECO:0000313" key="8">
    <source>
        <dbReference type="Proteomes" id="UP000235023"/>
    </source>
</evidence>
<dbReference type="PANTHER" id="PTHR10869">
    <property type="entry name" value="PROLYL 4-HYDROXYLASE ALPHA SUBUNIT"/>
    <property type="match status" value="1"/>
</dbReference>
<dbReference type="GO" id="GO:0005783">
    <property type="term" value="C:endoplasmic reticulum"/>
    <property type="evidence" value="ECO:0007669"/>
    <property type="project" value="TreeGrafter"/>
</dbReference>
<dbReference type="AlphaFoldDB" id="A0A2J5HQU3"/>
<evidence type="ECO:0000256" key="3">
    <source>
        <dbReference type="ARBA" id="ARBA00022964"/>
    </source>
</evidence>
<dbReference type="GO" id="GO:0004656">
    <property type="term" value="F:procollagen-proline 4-dioxygenase activity"/>
    <property type="evidence" value="ECO:0007669"/>
    <property type="project" value="TreeGrafter"/>
</dbReference>
<dbReference type="InterPro" id="IPR006620">
    <property type="entry name" value="Pro_4_hyd_alph"/>
</dbReference>
<sequence>MSSELSPDFLAPEAPPDATLRIIDFEKTTPPIPAYKGHFAAVIDNLFTESECNEIIRLASESTKSASCPEGKWARAMINAGGGKETMAIDTRNCGRILWDSSAVAERLLARMWPFLEESGITEIANRPVVTMLGPARRGEVFRLSGLNERLRVLRYEGGDYFRPHCDGKYVREDKSEQSFFTIQIYLSGDGVQDLEELRRRIEKAEKSHGLFRDEDGLIDLSTVGEELSEDEDESEDEGDGRLLGGATSFTDGYGAQEAVRVFPKAGSVLVFQQRNLLHGGDDVFRGVKYTLRSDVMYKQVNK</sequence>
<proteinExistence type="predicted"/>
<keyword evidence="8" id="KW-1185">Reference proteome</keyword>